<protein>
    <recommendedName>
        <fullName evidence="1">Gp28/Gp37-like domain-containing protein</fullName>
    </recommendedName>
</protein>
<accession>A0A179VIT5</accession>
<dbReference type="EMBL" id="LQYE01000001">
    <property type="protein sequence ID" value="OAT70921.1"/>
    <property type="molecule type" value="Genomic_DNA"/>
</dbReference>
<proteinExistence type="predicted"/>
<evidence type="ECO:0000313" key="3">
    <source>
        <dbReference type="Proteomes" id="UP000186919"/>
    </source>
</evidence>
<feature type="domain" description="Gp28/Gp37-like" evidence="1">
    <location>
        <begin position="37"/>
        <end position="540"/>
    </location>
</feature>
<comment type="caution">
    <text evidence="2">The sequence shown here is derived from an EMBL/GenBank/DDBJ whole genome shotgun (WGS) entry which is preliminary data.</text>
</comment>
<name>A0A179VIT5_9MYCO</name>
<gene>
    <name evidence="2" type="ORF">AWB85_06515</name>
</gene>
<evidence type="ECO:0000259" key="1">
    <source>
        <dbReference type="Pfam" id="PF14594"/>
    </source>
</evidence>
<dbReference type="Pfam" id="PF14594">
    <property type="entry name" value="Sipho_Gp37"/>
    <property type="match status" value="1"/>
</dbReference>
<reference evidence="2 3" key="1">
    <citation type="submission" date="2016-01" db="EMBL/GenBank/DDBJ databases">
        <title>Mycobacterium immunogenum strain CD11_6 genome sequencing and assembly.</title>
        <authorList>
            <person name="Kaur G."/>
            <person name="Nair G.R."/>
            <person name="Mayilraj S."/>
        </authorList>
    </citation>
    <scope>NUCLEOTIDE SEQUENCE [LARGE SCALE GENOMIC DNA]</scope>
    <source>
        <strain evidence="2 3">CD11-6</strain>
    </source>
</reference>
<dbReference type="InterPro" id="IPR029432">
    <property type="entry name" value="Gp28/Gp37-like_dom"/>
</dbReference>
<dbReference type="RefSeq" id="WP_064628063.1">
    <property type="nucleotide sequence ID" value="NZ_LQYE01000001.1"/>
</dbReference>
<evidence type="ECO:0000313" key="2">
    <source>
        <dbReference type="EMBL" id="OAT70921.1"/>
    </source>
</evidence>
<sequence>MATLAAPDPARSPGEAYRYMHRRRQVIIDSARQRPLIRLWDKDMKFIGVVAAEQKLDAEEMIHAAGQGSITLLANDWLTEFITRDVRAEEDLHITIDPNPTKRSWRTRWGGKVESVNIKRTADGIHLVELQLIHNRKHLEHILLGANPFFPPEVQQPKMWLLPGNTRTICATTLFVNLARQYMPGFNIITNIANPAVWLGTKLTNISPLDWPVQVAFVNPFLDQSRLSFVTSRWTDAHSVFDPILKDAGCIIRAYTWLTEDEDSPHTELSELLGNNILTRPTRNCVVLAVEDKSGVTGPTGTAIDGVINLFGSLADDMITETIIPVDADHDGKTDPLFRKWLKVAPAPPKVIFRDTEHSAIIDAVRAVHKAKARTIMTGSKSPQIVNQLQTFGIKYALSELSALISQGPFAAQVPGTPGLEELYQGQLDNSLLAYQRFTDIKRVFQMGTHAFLEHWEAGSGSAYTVSGIKSLRDGHWKTRPYTSFKTNVVNGYPWLVHYDFTLGDRLGFELVDVIHADQCSAIRMAYDETTPLQYGLSIGMDGEEEDPAAKGMRTLQAAWSVVGMLMGSGDEF</sequence>
<dbReference type="Proteomes" id="UP000186919">
    <property type="component" value="Unassembled WGS sequence"/>
</dbReference>
<organism evidence="2 3">
    <name type="scientific">Mycobacteroides immunogenum</name>
    <dbReference type="NCBI Taxonomy" id="83262"/>
    <lineage>
        <taxon>Bacteria</taxon>
        <taxon>Bacillati</taxon>
        <taxon>Actinomycetota</taxon>
        <taxon>Actinomycetes</taxon>
        <taxon>Mycobacteriales</taxon>
        <taxon>Mycobacteriaceae</taxon>
        <taxon>Mycobacteroides</taxon>
    </lineage>
</organism>
<dbReference type="AlphaFoldDB" id="A0A179VIT5"/>